<keyword evidence="2" id="KW-0488">Methylation</keyword>
<evidence type="ECO:0000256" key="6">
    <source>
        <dbReference type="SAM" id="Phobius"/>
    </source>
</evidence>
<evidence type="ECO:0000256" key="3">
    <source>
        <dbReference type="ARBA" id="ARBA00022692"/>
    </source>
</evidence>
<evidence type="ECO:0000256" key="4">
    <source>
        <dbReference type="ARBA" id="ARBA00022989"/>
    </source>
</evidence>
<dbReference type="InterPro" id="IPR012902">
    <property type="entry name" value="N_methyl_site"/>
</dbReference>
<dbReference type="Proteomes" id="UP001500339">
    <property type="component" value="Unassembled WGS sequence"/>
</dbReference>
<evidence type="ECO:0000256" key="2">
    <source>
        <dbReference type="ARBA" id="ARBA00022481"/>
    </source>
</evidence>
<feature type="transmembrane region" description="Helical" evidence="6">
    <location>
        <begin position="12"/>
        <end position="29"/>
    </location>
</feature>
<dbReference type="InterPro" id="IPR045584">
    <property type="entry name" value="Pilin-like"/>
</dbReference>
<proteinExistence type="predicted"/>
<dbReference type="Pfam" id="PF07963">
    <property type="entry name" value="N_methyl"/>
    <property type="match status" value="1"/>
</dbReference>
<organism evidence="7 8">
    <name type="scientific">Clostridium malenominatum</name>
    <dbReference type="NCBI Taxonomy" id="1539"/>
    <lineage>
        <taxon>Bacteria</taxon>
        <taxon>Bacillati</taxon>
        <taxon>Bacillota</taxon>
        <taxon>Clostridia</taxon>
        <taxon>Eubacteriales</taxon>
        <taxon>Clostridiaceae</taxon>
        <taxon>Clostridium</taxon>
    </lineage>
</organism>
<evidence type="ECO:0000313" key="8">
    <source>
        <dbReference type="Proteomes" id="UP001500339"/>
    </source>
</evidence>
<keyword evidence="8" id="KW-1185">Reference proteome</keyword>
<comment type="subcellular location">
    <subcellularLocation>
        <location evidence="1">Membrane</location>
        <topology evidence="1">Single-pass membrane protein</topology>
    </subcellularLocation>
</comment>
<dbReference type="PROSITE" id="PS00409">
    <property type="entry name" value="PROKAR_NTER_METHYL"/>
    <property type="match status" value="1"/>
</dbReference>
<evidence type="ECO:0000256" key="1">
    <source>
        <dbReference type="ARBA" id="ARBA00004167"/>
    </source>
</evidence>
<dbReference type="SUPFAM" id="SSF54523">
    <property type="entry name" value="Pili subunits"/>
    <property type="match status" value="1"/>
</dbReference>
<keyword evidence="5 6" id="KW-0472">Membrane</keyword>
<dbReference type="PANTHER" id="PTHR30093:SF44">
    <property type="entry name" value="TYPE II SECRETION SYSTEM CORE PROTEIN G"/>
    <property type="match status" value="1"/>
</dbReference>
<keyword evidence="4 6" id="KW-1133">Transmembrane helix</keyword>
<protein>
    <submittedName>
        <fullName evidence="7">Type II secretion system protein</fullName>
    </submittedName>
</protein>
<dbReference type="NCBIfam" id="TIGR02532">
    <property type="entry name" value="IV_pilin_GFxxxE"/>
    <property type="match status" value="1"/>
</dbReference>
<keyword evidence="3 6" id="KW-0812">Transmembrane</keyword>
<dbReference type="Gene3D" id="3.30.700.10">
    <property type="entry name" value="Glycoprotein, Type 4 Pilin"/>
    <property type="match status" value="1"/>
</dbReference>
<comment type="caution">
    <text evidence="7">The sequence shown here is derived from an EMBL/GenBank/DDBJ whole genome shotgun (WGS) entry which is preliminary data.</text>
</comment>
<evidence type="ECO:0000256" key="5">
    <source>
        <dbReference type="ARBA" id="ARBA00023136"/>
    </source>
</evidence>
<name>A0ABN1IYB6_9CLOT</name>
<evidence type="ECO:0000313" key="7">
    <source>
        <dbReference type="EMBL" id="GAA0723844.1"/>
    </source>
</evidence>
<reference evidence="7 8" key="1">
    <citation type="journal article" date="2019" name="Int. J. Syst. Evol. Microbiol.">
        <title>The Global Catalogue of Microorganisms (GCM) 10K type strain sequencing project: providing services to taxonomists for standard genome sequencing and annotation.</title>
        <authorList>
            <consortium name="The Broad Institute Genomics Platform"/>
            <consortium name="The Broad Institute Genome Sequencing Center for Infectious Disease"/>
            <person name="Wu L."/>
            <person name="Ma J."/>
        </authorList>
    </citation>
    <scope>NUCLEOTIDE SEQUENCE [LARGE SCALE GENOMIC DNA]</scope>
    <source>
        <strain evidence="7 8">JCM 1405</strain>
    </source>
</reference>
<dbReference type="PANTHER" id="PTHR30093">
    <property type="entry name" value="GENERAL SECRETION PATHWAY PROTEIN G"/>
    <property type="match status" value="1"/>
</dbReference>
<sequence length="129" mass="14741">MIKRKKKGFTLVELLVVMSIIFVFMSMIIPKFSGYRDKANFIKAENVGKQIYTAAMMSYVESGGKFRKDKLEESIKELVDILSITEDGEIGDGIKIEQPEDETVKVTLSLDSKIYNLSINPERYSFEKN</sequence>
<gene>
    <name evidence="7" type="ORF">GCM10008905_16960</name>
</gene>
<dbReference type="RefSeq" id="WP_343768784.1">
    <property type="nucleotide sequence ID" value="NZ_BAAACF010000001.1"/>
</dbReference>
<dbReference type="EMBL" id="BAAACF010000001">
    <property type="protein sequence ID" value="GAA0723844.1"/>
    <property type="molecule type" value="Genomic_DNA"/>
</dbReference>
<accession>A0ABN1IYB6</accession>